<proteinExistence type="predicted"/>
<reference evidence="2 3" key="1">
    <citation type="submission" date="2017-11" db="EMBL/GenBank/DDBJ databases">
        <title>De-novo sequencing of pomegranate (Punica granatum L.) genome.</title>
        <authorList>
            <person name="Akparov Z."/>
            <person name="Amiraslanov A."/>
            <person name="Hajiyeva S."/>
            <person name="Abbasov M."/>
            <person name="Kaur K."/>
            <person name="Hamwieh A."/>
            <person name="Solovyev V."/>
            <person name="Salamov A."/>
            <person name="Braich B."/>
            <person name="Kosarev P."/>
            <person name="Mahmoud A."/>
            <person name="Hajiyev E."/>
            <person name="Babayeva S."/>
            <person name="Izzatullayeva V."/>
            <person name="Mammadov A."/>
            <person name="Mammadov A."/>
            <person name="Sharifova S."/>
            <person name="Ojaghi J."/>
            <person name="Eynullazada K."/>
            <person name="Bayramov B."/>
            <person name="Abdulazimova A."/>
            <person name="Shahmuradov I."/>
        </authorList>
    </citation>
    <scope>NUCLEOTIDE SEQUENCE [LARGE SCALE GENOMIC DNA]</scope>
    <source>
        <strain evidence="3">cv. AG2017</strain>
        <tissue evidence="2">Leaf</tissue>
    </source>
</reference>
<accession>A0A2I0JYC8</accession>
<feature type="compositionally biased region" description="Polar residues" evidence="1">
    <location>
        <begin position="184"/>
        <end position="196"/>
    </location>
</feature>
<dbReference type="AlphaFoldDB" id="A0A2I0JYC8"/>
<evidence type="ECO:0000256" key="1">
    <source>
        <dbReference type="SAM" id="MobiDB-lite"/>
    </source>
</evidence>
<gene>
    <name evidence="2" type="ORF">CRG98_018274</name>
</gene>
<feature type="region of interest" description="Disordered" evidence="1">
    <location>
        <begin position="1"/>
        <end position="38"/>
    </location>
</feature>
<organism evidence="2 3">
    <name type="scientific">Punica granatum</name>
    <name type="common">Pomegranate</name>
    <dbReference type="NCBI Taxonomy" id="22663"/>
    <lineage>
        <taxon>Eukaryota</taxon>
        <taxon>Viridiplantae</taxon>
        <taxon>Streptophyta</taxon>
        <taxon>Embryophyta</taxon>
        <taxon>Tracheophyta</taxon>
        <taxon>Spermatophyta</taxon>
        <taxon>Magnoliopsida</taxon>
        <taxon>eudicotyledons</taxon>
        <taxon>Gunneridae</taxon>
        <taxon>Pentapetalae</taxon>
        <taxon>rosids</taxon>
        <taxon>malvids</taxon>
        <taxon>Myrtales</taxon>
        <taxon>Lythraceae</taxon>
        <taxon>Punica</taxon>
    </lineage>
</organism>
<dbReference type="EMBL" id="PGOL01001051">
    <property type="protein sequence ID" value="PKI61339.1"/>
    <property type="molecule type" value="Genomic_DNA"/>
</dbReference>
<protein>
    <submittedName>
        <fullName evidence="2">Uncharacterized protein</fullName>
    </submittedName>
</protein>
<sequence length="244" mass="26418">MLPNLDARGKESGKRPWESRDSGWTSRVDDPGEGSAAAVSGKWLGTLAPTTARCEPPTRGFPTKARDAIHHPAIRGKYAGAGSWAIGEEHDLLRKAKESSQKNERTRNLENDGAGAVALFITESPKHRMVPNMELQKFLSVPKAPGARSTGKQTAPPKRAYRHLGTTRVGEQASDDLPKLDSVSRGTFQWSRTSPGEPSGHFHGKQRSQRSPSTSQRSPSTSRHSGNAEKTSVKVPRSSRANGP</sequence>
<evidence type="ECO:0000313" key="2">
    <source>
        <dbReference type="EMBL" id="PKI61339.1"/>
    </source>
</evidence>
<feature type="compositionally biased region" description="Low complexity" evidence="1">
    <location>
        <begin position="209"/>
        <end position="223"/>
    </location>
</feature>
<feature type="compositionally biased region" description="Basic and acidic residues" evidence="1">
    <location>
        <begin position="7"/>
        <end position="21"/>
    </location>
</feature>
<evidence type="ECO:0000313" key="3">
    <source>
        <dbReference type="Proteomes" id="UP000233551"/>
    </source>
</evidence>
<name>A0A2I0JYC8_PUNGR</name>
<feature type="region of interest" description="Disordered" evidence="1">
    <location>
        <begin position="140"/>
        <end position="244"/>
    </location>
</feature>
<comment type="caution">
    <text evidence="2">The sequence shown here is derived from an EMBL/GenBank/DDBJ whole genome shotgun (WGS) entry which is preliminary data.</text>
</comment>
<keyword evidence="3" id="KW-1185">Reference proteome</keyword>
<dbReference type="Proteomes" id="UP000233551">
    <property type="component" value="Unassembled WGS sequence"/>
</dbReference>